<reference evidence="2" key="1">
    <citation type="submission" date="2018-09" db="EMBL/GenBank/DDBJ databases">
        <title>whole genome sequence of T. equiperdum IVM-t1 strain.</title>
        <authorList>
            <person name="Suganuma K."/>
        </authorList>
    </citation>
    <scope>NUCLEOTIDE SEQUENCE [LARGE SCALE GENOMIC DNA]</scope>
    <source>
        <strain evidence="2">IVM-t1</strain>
    </source>
</reference>
<organism evidence="2">
    <name type="scientific">Trypanosoma brucei equiperdum</name>
    <dbReference type="NCBI Taxonomy" id="630700"/>
    <lineage>
        <taxon>Eukaryota</taxon>
        <taxon>Discoba</taxon>
        <taxon>Euglenozoa</taxon>
        <taxon>Kinetoplastea</taxon>
        <taxon>Metakinetoplastina</taxon>
        <taxon>Trypanosomatida</taxon>
        <taxon>Trypanosomatidae</taxon>
        <taxon>Trypanosoma</taxon>
    </lineage>
</organism>
<evidence type="ECO:0000256" key="1">
    <source>
        <dbReference type="SAM" id="MobiDB-lite"/>
    </source>
</evidence>
<protein>
    <submittedName>
        <fullName evidence="2">Uncharacterized protein</fullName>
    </submittedName>
</protein>
<dbReference type="InterPro" id="IPR035155">
    <property type="entry name" value="DUF5393"/>
</dbReference>
<accession>A0A3L6KY21</accession>
<dbReference type="Proteomes" id="UP000266743">
    <property type="component" value="Chromosome 10"/>
</dbReference>
<gene>
    <name evidence="2" type="ORF">DPX39_100061300</name>
</gene>
<proteinExistence type="predicted"/>
<evidence type="ECO:0000313" key="2">
    <source>
        <dbReference type="EMBL" id="RHW68668.1"/>
    </source>
</evidence>
<sequence length="601" mass="67100">MHHTGMPNTPPRASQPRYNWLADNRALTQVLTHSDNMGRLPVDIVRDAVCGGVVCAFTDEKNRYDDQVFLPSSCDLTALAFLISEGFFAPFLHRTVGDWFQQYTILTESGFFEPLSIPVLLFPDCFYDASFIDTSLPRVLSPTPSTNGSISSMPSDSISSTAADVLHLHNLRLQVGVLLLKSVNEVLRDAEVWKLKANRQKRGQTPPSDVVVANAVIALFYEVKMLLLCCIISTEQAYPKDGTHKETPFKSARSYFESIFSTKELRRIFEERSRPGAEEVMRWFDSTLGALTSTVSGLFSSLQERLQELLNDVSVDGRRVTGTPVQILHRPHDSTSTNVLQLPFVQSKLPHLPLQTGELATLLSPNPGEMLLCDSVPSPLSLLLRRCATVKMSALELRDGVEQLAMNPWWALHYAASQTVQRQLSDTQFIRSAVGKNSCFLIEIVRWLRDVPSDEAKDVAKEKGSAYSNSEGTKQQNGRTNGESNREQRLLLGLSTSNEIIDHVVHDLPFGTAVAQLIRELVGSNLFTEEQLHRWIGRSLKDVESKPPATIGCFAALLVFVLLHSRWELPADIREMTVQLCSQNKQQQDCVQLINILQRGA</sequence>
<name>A0A3L6KY21_9TRYP</name>
<dbReference type="EMBL" id="QSBY01000010">
    <property type="protein sequence ID" value="RHW68668.1"/>
    <property type="molecule type" value="Genomic_DNA"/>
</dbReference>
<dbReference type="AlphaFoldDB" id="A0A3L6KY21"/>
<comment type="caution">
    <text evidence="2">The sequence shown here is derived from an EMBL/GenBank/DDBJ whole genome shotgun (WGS) entry which is preliminary data.</text>
</comment>
<feature type="compositionally biased region" description="Polar residues" evidence="1">
    <location>
        <begin position="466"/>
        <end position="483"/>
    </location>
</feature>
<feature type="region of interest" description="Disordered" evidence="1">
    <location>
        <begin position="459"/>
        <end position="485"/>
    </location>
</feature>
<dbReference type="Pfam" id="PF17371">
    <property type="entry name" value="DUF5393"/>
    <property type="match status" value="1"/>
</dbReference>